<evidence type="ECO:0000313" key="3">
    <source>
        <dbReference type="Proteomes" id="UP000325577"/>
    </source>
</evidence>
<proteinExistence type="predicted"/>
<accession>A0A5J5BRL1</accession>
<organism evidence="2 3">
    <name type="scientific">Nyssa sinensis</name>
    <dbReference type="NCBI Taxonomy" id="561372"/>
    <lineage>
        <taxon>Eukaryota</taxon>
        <taxon>Viridiplantae</taxon>
        <taxon>Streptophyta</taxon>
        <taxon>Embryophyta</taxon>
        <taxon>Tracheophyta</taxon>
        <taxon>Spermatophyta</taxon>
        <taxon>Magnoliopsida</taxon>
        <taxon>eudicotyledons</taxon>
        <taxon>Gunneridae</taxon>
        <taxon>Pentapetalae</taxon>
        <taxon>asterids</taxon>
        <taxon>Cornales</taxon>
        <taxon>Nyssaceae</taxon>
        <taxon>Nyssa</taxon>
    </lineage>
</organism>
<evidence type="ECO:0000256" key="1">
    <source>
        <dbReference type="SAM" id="MobiDB-lite"/>
    </source>
</evidence>
<name>A0A5J5BRL1_9ASTE</name>
<feature type="region of interest" description="Disordered" evidence="1">
    <location>
        <begin position="1"/>
        <end position="30"/>
    </location>
</feature>
<reference evidence="2 3" key="1">
    <citation type="submission" date="2019-09" db="EMBL/GenBank/DDBJ databases">
        <title>A chromosome-level genome assembly of the Chinese tupelo Nyssa sinensis.</title>
        <authorList>
            <person name="Yang X."/>
            <person name="Kang M."/>
            <person name="Yang Y."/>
            <person name="Xiong H."/>
            <person name="Wang M."/>
            <person name="Zhang Z."/>
            <person name="Wang Z."/>
            <person name="Wu H."/>
            <person name="Ma T."/>
            <person name="Liu J."/>
            <person name="Xi Z."/>
        </authorList>
    </citation>
    <scope>NUCLEOTIDE SEQUENCE [LARGE SCALE GENOMIC DNA]</scope>
    <source>
        <strain evidence="2">J267</strain>
        <tissue evidence="2">Leaf</tissue>
    </source>
</reference>
<gene>
    <name evidence="2" type="ORF">F0562_020118</name>
</gene>
<dbReference type="EMBL" id="CM018033">
    <property type="protein sequence ID" value="KAA8545334.1"/>
    <property type="molecule type" value="Genomic_DNA"/>
</dbReference>
<sequence>MSDSEKERSTVVGGDDDGGGFSRIDDQKKEMGHVSEGFVRKGASKPDASILEYGKVQGRNFNAGRAWAKVQAVACGIQAVRIDHKKFVHQIPSLRFISVKAIALDTRTSKKSKLKRESKTGRVSSSFEVIHFPAPVMDLNNAYLVWYCCIACYKMLIEDVSATEPSLHLGKNRVPNPGLSFYQTNHVTITTQRGKLGDIKCSYHRFVI</sequence>
<dbReference type="Proteomes" id="UP000325577">
    <property type="component" value="Linkage Group LG10"/>
</dbReference>
<dbReference type="AlphaFoldDB" id="A0A5J5BRL1"/>
<protein>
    <submittedName>
        <fullName evidence="2">Uncharacterized protein</fullName>
    </submittedName>
</protein>
<keyword evidence="3" id="KW-1185">Reference proteome</keyword>
<evidence type="ECO:0000313" key="2">
    <source>
        <dbReference type="EMBL" id="KAA8545334.1"/>
    </source>
</evidence>